<feature type="transmembrane region" description="Helical" evidence="7">
    <location>
        <begin position="99"/>
        <end position="123"/>
    </location>
</feature>
<proteinExistence type="predicted"/>
<feature type="transmembrane region" description="Helical" evidence="7">
    <location>
        <begin position="12"/>
        <end position="35"/>
    </location>
</feature>
<evidence type="ECO:0000256" key="6">
    <source>
        <dbReference type="SAM" id="MobiDB-lite"/>
    </source>
</evidence>
<dbReference type="InterPro" id="IPR036259">
    <property type="entry name" value="MFS_trans_sf"/>
</dbReference>
<evidence type="ECO:0000256" key="7">
    <source>
        <dbReference type="SAM" id="Phobius"/>
    </source>
</evidence>
<comment type="caution">
    <text evidence="9">The sequence shown here is derived from an EMBL/GenBank/DDBJ whole genome shotgun (WGS) entry which is preliminary data.</text>
</comment>
<dbReference type="PROSITE" id="PS50850">
    <property type="entry name" value="MFS"/>
    <property type="match status" value="1"/>
</dbReference>
<feature type="transmembrane region" description="Helical" evidence="7">
    <location>
        <begin position="218"/>
        <end position="244"/>
    </location>
</feature>
<feature type="transmembrane region" description="Helical" evidence="7">
    <location>
        <begin position="74"/>
        <end position="93"/>
    </location>
</feature>
<keyword evidence="10" id="KW-1185">Reference proteome</keyword>
<gene>
    <name evidence="9" type="ORF">E6W39_37940</name>
</gene>
<dbReference type="CDD" id="cd06173">
    <property type="entry name" value="MFS_MefA_like"/>
    <property type="match status" value="1"/>
</dbReference>
<keyword evidence="5 7" id="KW-0472">Membrane</keyword>
<dbReference type="Pfam" id="PF07690">
    <property type="entry name" value="MFS_1"/>
    <property type="match status" value="1"/>
</dbReference>
<dbReference type="OrthoDB" id="3460055at2"/>
<feature type="transmembrane region" description="Helical" evidence="7">
    <location>
        <begin position="280"/>
        <end position="298"/>
    </location>
</feature>
<organism evidence="9 10">
    <name type="scientific">Kitasatospora acidiphila</name>
    <dbReference type="NCBI Taxonomy" id="2567942"/>
    <lineage>
        <taxon>Bacteria</taxon>
        <taxon>Bacillati</taxon>
        <taxon>Actinomycetota</taxon>
        <taxon>Actinomycetes</taxon>
        <taxon>Kitasatosporales</taxon>
        <taxon>Streptomycetaceae</taxon>
        <taxon>Kitasatospora</taxon>
    </lineage>
</organism>
<dbReference type="EMBL" id="VIGB01000003">
    <property type="protein sequence ID" value="TQF06922.1"/>
    <property type="molecule type" value="Genomic_DNA"/>
</dbReference>
<feature type="region of interest" description="Disordered" evidence="6">
    <location>
        <begin position="393"/>
        <end position="417"/>
    </location>
</feature>
<dbReference type="GO" id="GO:0022857">
    <property type="term" value="F:transmembrane transporter activity"/>
    <property type="evidence" value="ECO:0007669"/>
    <property type="project" value="InterPro"/>
</dbReference>
<dbReference type="RefSeq" id="WP_141637327.1">
    <property type="nucleotide sequence ID" value="NZ_VIGB01000003.1"/>
</dbReference>
<protein>
    <submittedName>
        <fullName evidence="9">MFS transporter</fullName>
    </submittedName>
</protein>
<feature type="transmembrane region" description="Helical" evidence="7">
    <location>
        <begin position="338"/>
        <end position="362"/>
    </location>
</feature>
<dbReference type="PANTHER" id="PTHR23513:SF6">
    <property type="entry name" value="MAJOR FACILITATOR SUPERFAMILY ASSOCIATED DOMAIN-CONTAINING PROTEIN"/>
    <property type="match status" value="1"/>
</dbReference>
<dbReference type="PANTHER" id="PTHR23513">
    <property type="entry name" value="INTEGRAL MEMBRANE EFFLUX PROTEIN-RELATED"/>
    <property type="match status" value="1"/>
</dbReference>
<feature type="transmembrane region" description="Helical" evidence="7">
    <location>
        <begin position="144"/>
        <end position="161"/>
    </location>
</feature>
<dbReference type="Proteomes" id="UP000319103">
    <property type="component" value="Unassembled WGS sequence"/>
</dbReference>
<evidence type="ECO:0000256" key="4">
    <source>
        <dbReference type="ARBA" id="ARBA00022989"/>
    </source>
</evidence>
<dbReference type="GO" id="GO:0005886">
    <property type="term" value="C:plasma membrane"/>
    <property type="evidence" value="ECO:0007669"/>
    <property type="project" value="UniProtKB-SubCell"/>
</dbReference>
<keyword evidence="4 7" id="KW-1133">Transmembrane helix</keyword>
<evidence type="ECO:0000256" key="2">
    <source>
        <dbReference type="ARBA" id="ARBA00022475"/>
    </source>
</evidence>
<feature type="transmembrane region" description="Helical" evidence="7">
    <location>
        <begin position="250"/>
        <end position="273"/>
    </location>
</feature>
<feature type="transmembrane region" description="Helical" evidence="7">
    <location>
        <begin position="304"/>
        <end position="326"/>
    </location>
</feature>
<dbReference type="Gene3D" id="1.20.1250.20">
    <property type="entry name" value="MFS general substrate transporter like domains"/>
    <property type="match status" value="1"/>
</dbReference>
<evidence type="ECO:0000256" key="3">
    <source>
        <dbReference type="ARBA" id="ARBA00022692"/>
    </source>
</evidence>
<feature type="transmembrane region" description="Helical" evidence="7">
    <location>
        <begin position="368"/>
        <end position="386"/>
    </location>
</feature>
<comment type="subcellular location">
    <subcellularLocation>
        <location evidence="1">Cell membrane</location>
        <topology evidence="1">Multi-pass membrane protein</topology>
    </subcellularLocation>
</comment>
<dbReference type="AlphaFoldDB" id="A0A540WD95"/>
<evidence type="ECO:0000313" key="10">
    <source>
        <dbReference type="Proteomes" id="UP000319103"/>
    </source>
</evidence>
<evidence type="ECO:0000259" key="8">
    <source>
        <dbReference type="PROSITE" id="PS50850"/>
    </source>
</evidence>
<keyword evidence="3 7" id="KW-0812">Transmembrane</keyword>
<accession>A0A540WD95</accession>
<dbReference type="SUPFAM" id="SSF103473">
    <property type="entry name" value="MFS general substrate transporter"/>
    <property type="match status" value="1"/>
</dbReference>
<name>A0A540WD95_9ACTN</name>
<evidence type="ECO:0000256" key="5">
    <source>
        <dbReference type="ARBA" id="ARBA00023136"/>
    </source>
</evidence>
<sequence length="417" mass="42777">MRRLPADRDARLYLAGQLLSSLGDSALWLALGIWIKTLTGSAAAAGLSFFMLAVGSLASPLGGLLADRMRRRPLLIAVNAATAALVLLLLLVRGQGQVWLIYAVLVGYGVSAAVLTPTQTALLQTLVPTEQLGAANSALQTAQWGMRLITPLLGAGLLTAFGPAPMVIGDAVTFVVAVLTLAALRVTEKAPTPSGRRLLDEAGDGLRHLRHTPELRHLTVATVLAVCAFGLSEPTVFAVVSQGLHRPNGFLGVLTTAQGAGAIAAGCTATAALRRLGEQRLAAVGLAATSGGFLLQIAPATPAALTGAALIGAGLPWLMVGLTTLFQRRTPPTLMGRTDAALTLALTVPQTLAIALGAALIAVVGYQLLLLAIAMLTATAAVYLHIRGAEASRGGASRGAGLCRQHTDGDRVPSEHT</sequence>
<keyword evidence="2" id="KW-1003">Cell membrane</keyword>
<feature type="transmembrane region" description="Helical" evidence="7">
    <location>
        <begin position="167"/>
        <end position="187"/>
    </location>
</feature>
<dbReference type="InterPro" id="IPR020846">
    <property type="entry name" value="MFS_dom"/>
</dbReference>
<reference evidence="9 10" key="1">
    <citation type="submission" date="2019-06" db="EMBL/GenBank/DDBJ databases">
        <title>Description of Kitasatospora acidophila sp. nov. isolated from pine grove soil, and reclassification of Streptomyces novaecaesareae to Kitasatospora novaeceasareae comb. nov.</title>
        <authorList>
            <person name="Kim M.J."/>
        </authorList>
    </citation>
    <scope>NUCLEOTIDE SEQUENCE [LARGE SCALE GENOMIC DNA]</scope>
    <source>
        <strain evidence="9 10">MMS16-CNU292</strain>
    </source>
</reference>
<feature type="domain" description="Major facilitator superfamily (MFS) profile" evidence="8">
    <location>
        <begin position="1"/>
        <end position="188"/>
    </location>
</feature>
<evidence type="ECO:0000313" key="9">
    <source>
        <dbReference type="EMBL" id="TQF06922.1"/>
    </source>
</evidence>
<feature type="transmembrane region" description="Helical" evidence="7">
    <location>
        <begin position="41"/>
        <end position="62"/>
    </location>
</feature>
<feature type="compositionally biased region" description="Basic and acidic residues" evidence="6">
    <location>
        <begin position="405"/>
        <end position="417"/>
    </location>
</feature>
<evidence type="ECO:0000256" key="1">
    <source>
        <dbReference type="ARBA" id="ARBA00004651"/>
    </source>
</evidence>
<dbReference type="InterPro" id="IPR011701">
    <property type="entry name" value="MFS"/>
</dbReference>